<evidence type="ECO:0000259" key="7">
    <source>
        <dbReference type="PROSITE" id="PS50240"/>
    </source>
</evidence>
<keyword evidence="4" id="KW-0720">Serine protease</keyword>
<keyword evidence="5" id="KW-1015">Disulfide bond</keyword>
<evidence type="ECO:0000256" key="4">
    <source>
        <dbReference type="ARBA" id="ARBA00022825"/>
    </source>
</evidence>
<gene>
    <name evidence="8" type="ORF">MELIAE_LOCUS10727</name>
</gene>
<accession>A0A9P0FM83</accession>
<dbReference type="AlphaFoldDB" id="A0A9P0FM83"/>
<dbReference type="InterPro" id="IPR001254">
    <property type="entry name" value="Trypsin_dom"/>
</dbReference>
<dbReference type="InterPro" id="IPR043504">
    <property type="entry name" value="Peptidase_S1_PA_chymotrypsin"/>
</dbReference>
<dbReference type="Gene3D" id="2.40.10.10">
    <property type="entry name" value="Trypsin-like serine proteases"/>
    <property type="match status" value="1"/>
</dbReference>
<protein>
    <recommendedName>
        <fullName evidence="7">Peptidase S1 domain-containing protein</fullName>
    </recommendedName>
</protein>
<feature type="chain" id="PRO_5040457679" description="Peptidase S1 domain-containing protein" evidence="6">
    <location>
        <begin position="20"/>
        <end position="255"/>
    </location>
</feature>
<evidence type="ECO:0000256" key="3">
    <source>
        <dbReference type="ARBA" id="ARBA00022801"/>
    </source>
</evidence>
<dbReference type="GO" id="GO:0006508">
    <property type="term" value="P:proteolysis"/>
    <property type="evidence" value="ECO:0007669"/>
    <property type="project" value="UniProtKB-KW"/>
</dbReference>
<keyword evidence="2" id="KW-0645">Protease</keyword>
<organism evidence="8 9">
    <name type="scientific">Brassicogethes aeneus</name>
    <name type="common">Rape pollen beetle</name>
    <name type="synonym">Meligethes aeneus</name>
    <dbReference type="NCBI Taxonomy" id="1431903"/>
    <lineage>
        <taxon>Eukaryota</taxon>
        <taxon>Metazoa</taxon>
        <taxon>Ecdysozoa</taxon>
        <taxon>Arthropoda</taxon>
        <taxon>Hexapoda</taxon>
        <taxon>Insecta</taxon>
        <taxon>Pterygota</taxon>
        <taxon>Neoptera</taxon>
        <taxon>Endopterygota</taxon>
        <taxon>Coleoptera</taxon>
        <taxon>Polyphaga</taxon>
        <taxon>Cucujiformia</taxon>
        <taxon>Nitidulidae</taxon>
        <taxon>Meligethinae</taxon>
        <taxon>Brassicogethes</taxon>
    </lineage>
</organism>
<keyword evidence="3" id="KW-0378">Hydrolase</keyword>
<dbReference type="InterPro" id="IPR033116">
    <property type="entry name" value="TRYPSIN_SER"/>
</dbReference>
<sequence>MLKFISLSILLINFKTCYGIINGYVANIHDDPYVGQLVALVPIPLTVGDRYGQVVAFSPKYAVTVCHLVQNSDPSAIGVGFGSPYQYLVKVFTISTIRCHEDFAILTNSVTQYAINDIAILKLTEPLPNCDTIQPIPLCISEPADNTALITLGWGAFVQLDLPVLGTRTLNSLILLSSNMLTFNNSIYQGIINEGHICAFSTSGQTPCGGDSGGPLAGKTLFGLTSFSISCGTTQPTVFTNVCYYEPWINANMIP</sequence>
<feature type="signal peptide" evidence="6">
    <location>
        <begin position="1"/>
        <end position="19"/>
    </location>
</feature>
<dbReference type="InterPro" id="IPR001314">
    <property type="entry name" value="Peptidase_S1A"/>
</dbReference>
<dbReference type="SUPFAM" id="SSF50494">
    <property type="entry name" value="Trypsin-like serine proteases"/>
    <property type="match status" value="1"/>
</dbReference>
<dbReference type="Pfam" id="PF00089">
    <property type="entry name" value="Trypsin"/>
    <property type="match status" value="1"/>
</dbReference>
<name>A0A9P0FM83_BRAAE</name>
<dbReference type="OrthoDB" id="10059102at2759"/>
<dbReference type="GO" id="GO:0004252">
    <property type="term" value="F:serine-type endopeptidase activity"/>
    <property type="evidence" value="ECO:0007669"/>
    <property type="project" value="InterPro"/>
</dbReference>
<evidence type="ECO:0000256" key="1">
    <source>
        <dbReference type="ARBA" id="ARBA00007664"/>
    </source>
</evidence>
<dbReference type="SMART" id="SM00020">
    <property type="entry name" value="Tryp_SPc"/>
    <property type="match status" value="1"/>
</dbReference>
<dbReference type="EMBL" id="OV121138">
    <property type="protein sequence ID" value="CAH0561113.1"/>
    <property type="molecule type" value="Genomic_DNA"/>
</dbReference>
<dbReference type="PRINTS" id="PR00722">
    <property type="entry name" value="CHYMOTRYPSIN"/>
</dbReference>
<evidence type="ECO:0000256" key="6">
    <source>
        <dbReference type="SAM" id="SignalP"/>
    </source>
</evidence>
<dbReference type="InterPro" id="IPR009003">
    <property type="entry name" value="Peptidase_S1_PA"/>
</dbReference>
<feature type="domain" description="Peptidase S1" evidence="7">
    <location>
        <begin position="20"/>
        <end position="254"/>
    </location>
</feature>
<dbReference type="PROSITE" id="PS00135">
    <property type="entry name" value="TRYPSIN_SER"/>
    <property type="match status" value="1"/>
</dbReference>
<keyword evidence="9" id="KW-1185">Reference proteome</keyword>
<reference evidence="8" key="1">
    <citation type="submission" date="2021-12" db="EMBL/GenBank/DDBJ databases">
        <authorList>
            <person name="King R."/>
        </authorList>
    </citation>
    <scope>NUCLEOTIDE SEQUENCE</scope>
</reference>
<proteinExistence type="inferred from homology"/>
<keyword evidence="6" id="KW-0732">Signal</keyword>
<dbReference type="PANTHER" id="PTHR24276:SF98">
    <property type="entry name" value="FI18310P1-RELATED"/>
    <property type="match status" value="1"/>
</dbReference>
<evidence type="ECO:0000313" key="8">
    <source>
        <dbReference type="EMBL" id="CAH0561113.1"/>
    </source>
</evidence>
<evidence type="ECO:0000313" key="9">
    <source>
        <dbReference type="Proteomes" id="UP001154078"/>
    </source>
</evidence>
<evidence type="ECO:0000256" key="2">
    <source>
        <dbReference type="ARBA" id="ARBA00022670"/>
    </source>
</evidence>
<dbReference type="PANTHER" id="PTHR24276">
    <property type="entry name" value="POLYSERASE-RELATED"/>
    <property type="match status" value="1"/>
</dbReference>
<comment type="similarity">
    <text evidence="1">Belongs to the peptidase S1 family.</text>
</comment>
<dbReference type="PROSITE" id="PS50240">
    <property type="entry name" value="TRYPSIN_DOM"/>
    <property type="match status" value="1"/>
</dbReference>
<dbReference type="Proteomes" id="UP001154078">
    <property type="component" value="Chromosome 7"/>
</dbReference>
<evidence type="ECO:0000256" key="5">
    <source>
        <dbReference type="ARBA" id="ARBA00023157"/>
    </source>
</evidence>
<dbReference type="InterPro" id="IPR050430">
    <property type="entry name" value="Peptidase_S1"/>
</dbReference>